<gene>
    <name evidence="4" type="ORF">BDU57DRAFT_537714</name>
</gene>
<name>A0A6A5QU91_AMPQU</name>
<feature type="region of interest" description="Disordered" evidence="3">
    <location>
        <begin position="261"/>
        <end position="305"/>
    </location>
</feature>
<feature type="active site" description="Charge relay system" evidence="2">
    <location>
        <position position="530"/>
    </location>
</feature>
<protein>
    <submittedName>
        <fullName evidence="4">Peptidase S8/S53 domain-containing protein</fullName>
    </submittedName>
</protein>
<dbReference type="PROSITE" id="PS00136">
    <property type="entry name" value="SUBTILASE_ASP"/>
    <property type="match status" value="1"/>
</dbReference>
<comment type="similarity">
    <text evidence="2">Belongs to the peptidase S8 family.</text>
</comment>
<proteinExistence type="inferred from homology"/>
<keyword evidence="5" id="KW-1185">Reference proteome</keyword>
<dbReference type="SUPFAM" id="SSF52743">
    <property type="entry name" value="Subtilisin-like"/>
    <property type="match status" value="1"/>
</dbReference>
<dbReference type="InterPro" id="IPR036852">
    <property type="entry name" value="Peptidase_S8/S53_dom_sf"/>
</dbReference>
<dbReference type="OrthoDB" id="3797974at2759"/>
<keyword evidence="1 2" id="KW-0378">Hydrolase</keyword>
<evidence type="ECO:0000313" key="4">
    <source>
        <dbReference type="EMBL" id="KAF1918124.1"/>
    </source>
</evidence>
<accession>A0A6A5QU91</accession>
<dbReference type="Gene3D" id="3.40.50.200">
    <property type="entry name" value="Peptidase S8/S53 domain"/>
    <property type="match status" value="1"/>
</dbReference>
<dbReference type="GO" id="GO:0006508">
    <property type="term" value="P:proteolysis"/>
    <property type="evidence" value="ECO:0007669"/>
    <property type="project" value="UniProtKB-KW"/>
</dbReference>
<dbReference type="InterPro" id="IPR023827">
    <property type="entry name" value="Peptidase_S8_Asp-AS"/>
</dbReference>
<dbReference type="AlphaFoldDB" id="A0A6A5QU91"/>
<evidence type="ECO:0000256" key="1">
    <source>
        <dbReference type="ARBA" id="ARBA00022801"/>
    </source>
</evidence>
<reference evidence="4" key="1">
    <citation type="journal article" date="2020" name="Stud. Mycol.">
        <title>101 Dothideomycetes genomes: a test case for predicting lifestyles and emergence of pathogens.</title>
        <authorList>
            <person name="Haridas S."/>
            <person name="Albert R."/>
            <person name="Binder M."/>
            <person name="Bloem J."/>
            <person name="Labutti K."/>
            <person name="Salamov A."/>
            <person name="Andreopoulos B."/>
            <person name="Baker S."/>
            <person name="Barry K."/>
            <person name="Bills G."/>
            <person name="Bluhm B."/>
            <person name="Cannon C."/>
            <person name="Castanera R."/>
            <person name="Culley D."/>
            <person name="Daum C."/>
            <person name="Ezra D."/>
            <person name="Gonzalez J."/>
            <person name="Henrissat B."/>
            <person name="Kuo A."/>
            <person name="Liang C."/>
            <person name="Lipzen A."/>
            <person name="Lutzoni F."/>
            <person name="Magnuson J."/>
            <person name="Mondo S."/>
            <person name="Nolan M."/>
            <person name="Ohm R."/>
            <person name="Pangilinan J."/>
            <person name="Park H.-J."/>
            <person name="Ramirez L."/>
            <person name="Alfaro M."/>
            <person name="Sun H."/>
            <person name="Tritt A."/>
            <person name="Yoshinaga Y."/>
            <person name="Zwiers L.-H."/>
            <person name="Turgeon B."/>
            <person name="Goodwin S."/>
            <person name="Spatafora J."/>
            <person name="Crous P."/>
            <person name="Grigoriev I."/>
        </authorList>
    </citation>
    <scope>NUCLEOTIDE SEQUENCE</scope>
    <source>
        <strain evidence="4">HMLAC05119</strain>
    </source>
</reference>
<dbReference type="CDD" id="cd00306">
    <property type="entry name" value="Peptidases_S8_S53"/>
    <property type="match status" value="1"/>
</dbReference>
<feature type="region of interest" description="Disordered" evidence="3">
    <location>
        <begin position="1"/>
        <end position="23"/>
    </location>
</feature>
<feature type="compositionally biased region" description="Low complexity" evidence="3">
    <location>
        <begin position="278"/>
        <end position="305"/>
    </location>
</feature>
<evidence type="ECO:0000256" key="2">
    <source>
        <dbReference type="PROSITE-ProRule" id="PRU01240"/>
    </source>
</evidence>
<feature type="active site" description="Charge relay system" evidence="2">
    <location>
        <position position="474"/>
    </location>
</feature>
<dbReference type="PRINTS" id="PR00723">
    <property type="entry name" value="SUBTILISIN"/>
</dbReference>
<sequence>MTSSTTPRPTQSPKNDKPRVQFPEPFSVAAVIDGLTYELPHPDEPPIDIILIDGSIAQLFSGRVVLRGQTLLIPSGISSAQPITVGGQTITAQPGLSKRPDNTDDNNDGGGGVGLFGFLGGVVSAAGSAGKSIGNAASGAIKFASSAAGSGGVASSELAGAFSSSVSSVAGVVSSLTGIQQSFPLRDLSKDGMKSFTSAQNLGRSSMDWMKSMANVLEEFESLKPDVQQRVRDNIREFSKPGGQLEKAVAAMEAFKDLPWEEEAPKTDSPTPTASAQSSRGVTSTTTKVSSTSASSSSSSSTPTETPMHYYIITEYETPLAIFEKFIQDVDGGVGKADVRSGWQIYETNLTKSRAEEIKARYLFLVTVYTDVGSFRGEEEDEKEMFRAVSRIHDTWNLAGSEGAYDSQPRKKPGTSTFFDLVPRALLSGGENAPYWKKMISSPFHNPPLKPTSQDPPYAADDSGGVGTTIYVLDDGFELDQPDLDDTGRTVDTFFVSNDDAFSSEYMNSVRAMKANAYIMNAHIGSATGHGTKMAIIAGGKINGVAPKANLYLMKIKGQYNTGENPPGSRPIKNSRITPMSLTSVFNEIRVRLDPSGLGPALEDVIGKFITWCENIKLPIVVAAGNDPALRLHQQLPHRLGTPSNTILTVGGVNEDGTLWSSTSMAEAGKPGSMSVYAPAKNIVVPATGESIDTGTSQAAAIVVCNLPGPL</sequence>
<evidence type="ECO:0000313" key="5">
    <source>
        <dbReference type="Proteomes" id="UP000800096"/>
    </source>
</evidence>
<feature type="active site" description="Charge relay system" evidence="2">
    <location>
        <position position="697"/>
    </location>
</feature>
<dbReference type="InterPro" id="IPR015500">
    <property type="entry name" value="Peptidase_S8_subtilisin-rel"/>
</dbReference>
<feature type="region of interest" description="Disordered" evidence="3">
    <location>
        <begin position="90"/>
        <end position="109"/>
    </location>
</feature>
<evidence type="ECO:0000256" key="3">
    <source>
        <dbReference type="SAM" id="MobiDB-lite"/>
    </source>
</evidence>
<dbReference type="Proteomes" id="UP000800096">
    <property type="component" value="Unassembled WGS sequence"/>
</dbReference>
<dbReference type="PROSITE" id="PS51892">
    <property type="entry name" value="SUBTILASE"/>
    <property type="match status" value="1"/>
</dbReference>
<feature type="compositionally biased region" description="Polar residues" evidence="3">
    <location>
        <begin position="268"/>
        <end position="277"/>
    </location>
</feature>
<keyword evidence="2" id="KW-0720">Serine protease</keyword>
<keyword evidence="2" id="KW-0645">Protease</keyword>
<feature type="compositionally biased region" description="Low complexity" evidence="3">
    <location>
        <begin position="1"/>
        <end position="13"/>
    </location>
</feature>
<dbReference type="GO" id="GO:0004252">
    <property type="term" value="F:serine-type endopeptidase activity"/>
    <property type="evidence" value="ECO:0007669"/>
    <property type="project" value="UniProtKB-UniRule"/>
</dbReference>
<dbReference type="EMBL" id="ML979134">
    <property type="protein sequence ID" value="KAF1918124.1"/>
    <property type="molecule type" value="Genomic_DNA"/>
</dbReference>
<organism evidence="4 5">
    <name type="scientific">Ampelomyces quisqualis</name>
    <name type="common">Powdery mildew agent</name>
    <dbReference type="NCBI Taxonomy" id="50730"/>
    <lineage>
        <taxon>Eukaryota</taxon>
        <taxon>Fungi</taxon>
        <taxon>Dikarya</taxon>
        <taxon>Ascomycota</taxon>
        <taxon>Pezizomycotina</taxon>
        <taxon>Dothideomycetes</taxon>
        <taxon>Pleosporomycetidae</taxon>
        <taxon>Pleosporales</taxon>
        <taxon>Pleosporineae</taxon>
        <taxon>Phaeosphaeriaceae</taxon>
        <taxon>Ampelomyces</taxon>
    </lineage>
</organism>